<protein>
    <submittedName>
        <fullName evidence="1">Uncharacterized protein</fullName>
    </submittedName>
</protein>
<evidence type="ECO:0000313" key="2">
    <source>
        <dbReference type="Proteomes" id="UP001594351"/>
    </source>
</evidence>
<accession>A0ABV6Z2D1</accession>
<organism evidence="1 2">
    <name type="scientific">candidate division CSSED10-310 bacterium</name>
    <dbReference type="NCBI Taxonomy" id="2855610"/>
    <lineage>
        <taxon>Bacteria</taxon>
        <taxon>Bacteria division CSSED10-310</taxon>
    </lineage>
</organism>
<sequence>MLHRLTDARQCVDHGLLQAEKLSRKNEVLWGNILAAKIDFALGNTTATQRMQTLLTLADKKVDQANIHYELWLMTASGIHQNSALNLYRQLYAKTPNIKFKNRIEELSGDKQ</sequence>
<evidence type="ECO:0000313" key="1">
    <source>
        <dbReference type="EMBL" id="MFC1852610.1"/>
    </source>
</evidence>
<comment type="caution">
    <text evidence="1">The sequence shown here is derived from an EMBL/GenBank/DDBJ whole genome shotgun (WGS) entry which is preliminary data.</text>
</comment>
<gene>
    <name evidence="1" type="ORF">ACFL27_20625</name>
</gene>
<dbReference type="EMBL" id="JBHPBY010000338">
    <property type="protein sequence ID" value="MFC1852610.1"/>
    <property type="molecule type" value="Genomic_DNA"/>
</dbReference>
<keyword evidence="2" id="KW-1185">Reference proteome</keyword>
<proteinExistence type="predicted"/>
<dbReference type="Proteomes" id="UP001594351">
    <property type="component" value="Unassembled WGS sequence"/>
</dbReference>
<name>A0ABV6Z2D1_UNCC1</name>
<reference evidence="1 2" key="1">
    <citation type="submission" date="2024-09" db="EMBL/GenBank/DDBJ databases">
        <title>Laminarin stimulates single cell rates of sulfate reduction while oxygen inhibits transcriptomic activity in coastal marine sediment.</title>
        <authorList>
            <person name="Lindsay M."/>
            <person name="Orcutt B."/>
            <person name="Emerson D."/>
            <person name="Stepanauskas R."/>
            <person name="D'Angelo T."/>
        </authorList>
    </citation>
    <scope>NUCLEOTIDE SEQUENCE [LARGE SCALE GENOMIC DNA]</scope>
    <source>
        <strain evidence="1">SAG AM-311-K15</strain>
    </source>
</reference>